<dbReference type="InterPro" id="IPR027417">
    <property type="entry name" value="P-loop_NTPase"/>
</dbReference>
<comment type="pathway">
    <text evidence="6">Cofactor biosynthesis; adenosylcobalamin biosynthesis; adenosylcobalamin from cob(II)yrinate a,c-diamide: step 5/7.</text>
</comment>
<dbReference type="GO" id="GO:0008820">
    <property type="term" value="F:cobinamide phosphate guanylyltransferase activity"/>
    <property type="evidence" value="ECO:0007669"/>
    <property type="project" value="UniProtKB-EC"/>
</dbReference>
<evidence type="ECO:0000256" key="10">
    <source>
        <dbReference type="ARBA" id="ARBA00022573"/>
    </source>
</evidence>
<dbReference type="GO" id="GO:0005524">
    <property type="term" value="F:ATP binding"/>
    <property type="evidence" value="ECO:0007669"/>
    <property type="project" value="UniProtKB-KW"/>
</dbReference>
<evidence type="ECO:0000256" key="14">
    <source>
        <dbReference type="ARBA" id="ARBA00022840"/>
    </source>
</evidence>
<keyword evidence="13 20" id="KW-0418">Kinase</keyword>
<comment type="catalytic activity">
    <reaction evidence="2">
        <text>adenosylcob(III)inamide phosphate + GTP + H(+) = adenosylcob(III)inamide-GDP + diphosphate</text>
        <dbReference type="Rhea" id="RHEA:22712"/>
        <dbReference type="ChEBI" id="CHEBI:15378"/>
        <dbReference type="ChEBI" id="CHEBI:33019"/>
        <dbReference type="ChEBI" id="CHEBI:37565"/>
        <dbReference type="ChEBI" id="CHEBI:58502"/>
        <dbReference type="ChEBI" id="CHEBI:60487"/>
        <dbReference type="EC" id="2.7.7.62"/>
    </reaction>
</comment>
<dbReference type="InterPro" id="IPR003203">
    <property type="entry name" value="CobU/CobP"/>
</dbReference>
<evidence type="ECO:0000256" key="15">
    <source>
        <dbReference type="ARBA" id="ARBA00023134"/>
    </source>
</evidence>
<protein>
    <recommendedName>
        <fullName evidence="16">Adenosylcobinamide kinase</fullName>
        <ecNumber evidence="8">2.7.1.156</ecNumber>
        <ecNumber evidence="9">2.7.7.62</ecNumber>
    </recommendedName>
    <alternativeName>
        <fullName evidence="17">Adenosylcobinamide-phosphate guanylyltransferase</fullName>
    </alternativeName>
</protein>
<dbReference type="GO" id="GO:0009236">
    <property type="term" value="P:cobalamin biosynthetic process"/>
    <property type="evidence" value="ECO:0007669"/>
    <property type="project" value="UniProtKB-UniPathway"/>
</dbReference>
<dbReference type="Gene3D" id="3.40.50.300">
    <property type="entry name" value="P-loop containing nucleotide triphosphate hydrolases"/>
    <property type="match status" value="1"/>
</dbReference>
<evidence type="ECO:0000256" key="13">
    <source>
        <dbReference type="ARBA" id="ARBA00022777"/>
    </source>
</evidence>
<evidence type="ECO:0000256" key="3">
    <source>
        <dbReference type="ARBA" id="ARBA00001522"/>
    </source>
</evidence>
<dbReference type="Proteomes" id="UP000476055">
    <property type="component" value="Unassembled WGS sequence"/>
</dbReference>
<dbReference type="PANTHER" id="PTHR34848">
    <property type="match status" value="1"/>
</dbReference>
<dbReference type="AlphaFoldDB" id="A0A6L5YFF4"/>
<comment type="similarity">
    <text evidence="7">Belongs to the CobU/CobP family.</text>
</comment>
<evidence type="ECO:0000256" key="1">
    <source>
        <dbReference type="ARBA" id="ARBA00000312"/>
    </source>
</evidence>
<dbReference type="PANTHER" id="PTHR34848:SF1">
    <property type="entry name" value="BIFUNCTIONAL ADENOSYLCOBALAMIN BIOSYNTHESIS PROTEIN COBU"/>
    <property type="match status" value="1"/>
</dbReference>
<dbReference type="EC" id="2.7.1.156" evidence="8"/>
<feature type="active site" description="GMP-histidine intermediate" evidence="18">
    <location>
        <position position="50"/>
    </location>
</feature>
<sequence length="191" mass="20962">MMTLILGGSGSGKSAYAEDYLLRAVGDKNKYYIATMQIRDAEMQAKVDRHHRLRQGKGFTTIEQPTELEQAVLQMEPTGAVLLECMSNLTANEMFSGEQPVDRQTVIAKILQGMEGLRKQADPLVIVTNNVFEDGIVYDSATMEYIEALGRINERLAAEADEVVEVIAGIPQQIKSGSPGAKAQNRQDSRG</sequence>
<keyword evidence="20" id="KW-0548">Nucleotidyltransferase</keyword>
<dbReference type="EMBL" id="VUMU01000001">
    <property type="protein sequence ID" value="MST56800.1"/>
    <property type="molecule type" value="Genomic_DNA"/>
</dbReference>
<proteinExistence type="inferred from homology"/>
<evidence type="ECO:0000256" key="5">
    <source>
        <dbReference type="ARBA" id="ARBA00004692"/>
    </source>
</evidence>
<evidence type="ECO:0000256" key="16">
    <source>
        <dbReference type="ARBA" id="ARBA00029570"/>
    </source>
</evidence>
<evidence type="ECO:0000256" key="18">
    <source>
        <dbReference type="PIRSR" id="PIRSR006135-1"/>
    </source>
</evidence>
<evidence type="ECO:0000256" key="17">
    <source>
        <dbReference type="ARBA" id="ARBA00030571"/>
    </source>
</evidence>
<dbReference type="SUPFAM" id="SSF52540">
    <property type="entry name" value="P-loop containing nucleoside triphosphate hydrolases"/>
    <property type="match status" value="1"/>
</dbReference>
<comment type="catalytic activity">
    <reaction evidence="1">
        <text>adenosylcob(III)inamide + ATP = adenosylcob(III)inamide phosphate + ADP + H(+)</text>
        <dbReference type="Rhea" id="RHEA:15769"/>
        <dbReference type="ChEBI" id="CHEBI:2480"/>
        <dbReference type="ChEBI" id="CHEBI:15378"/>
        <dbReference type="ChEBI" id="CHEBI:30616"/>
        <dbReference type="ChEBI" id="CHEBI:58502"/>
        <dbReference type="ChEBI" id="CHEBI:456216"/>
        <dbReference type="EC" id="2.7.1.156"/>
    </reaction>
</comment>
<dbReference type="EC" id="2.7.7.62" evidence="9"/>
<keyword evidence="12 19" id="KW-0547">Nucleotide-binding</keyword>
<dbReference type="PIRSF" id="PIRSF006135">
    <property type="entry name" value="CobU"/>
    <property type="match status" value="1"/>
</dbReference>
<keyword evidence="14" id="KW-0067">ATP-binding</keyword>
<feature type="binding site" evidence="19">
    <location>
        <begin position="7"/>
        <end position="14"/>
    </location>
    <ligand>
        <name>GTP</name>
        <dbReference type="ChEBI" id="CHEBI:37565"/>
    </ligand>
</feature>
<organism evidence="20 21">
    <name type="scientific">Waltera intestinalis</name>
    <dbReference type="NCBI Taxonomy" id="2606635"/>
    <lineage>
        <taxon>Bacteria</taxon>
        <taxon>Bacillati</taxon>
        <taxon>Bacillota</taxon>
        <taxon>Clostridia</taxon>
        <taxon>Lachnospirales</taxon>
        <taxon>Lachnospiraceae</taxon>
        <taxon>Waltera</taxon>
    </lineage>
</organism>
<evidence type="ECO:0000313" key="20">
    <source>
        <dbReference type="EMBL" id="MST56800.1"/>
    </source>
</evidence>
<evidence type="ECO:0000256" key="6">
    <source>
        <dbReference type="ARBA" id="ARBA00005159"/>
    </source>
</evidence>
<dbReference type="Pfam" id="PF02283">
    <property type="entry name" value="CobU"/>
    <property type="match status" value="1"/>
</dbReference>
<accession>A0A6L5YFF4</accession>
<comment type="catalytic activity">
    <reaction evidence="3">
        <text>adenosylcob(III)inamide + GTP = adenosylcob(III)inamide phosphate + GDP + H(+)</text>
        <dbReference type="Rhea" id="RHEA:15765"/>
        <dbReference type="ChEBI" id="CHEBI:2480"/>
        <dbReference type="ChEBI" id="CHEBI:15378"/>
        <dbReference type="ChEBI" id="CHEBI:37565"/>
        <dbReference type="ChEBI" id="CHEBI:58189"/>
        <dbReference type="ChEBI" id="CHEBI:58502"/>
        <dbReference type="EC" id="2.7.1.156"/>
    </reaction>
</comment>
<comment type="caution">
    <text evidence="20">The sequence shown here is derived from an EMBL/GenBank/DDBJ whole genome shotgun (WGS) entry which is preliminary data.</text>
</comment>
<evidence type="ECO:0000256" key="7">
    <source>
        <dbReference type="ARBA" id="ARBA00007490"/>
    </source>
</evidence>
<evidence type="ECO:0000256" key="2">
    <source>
        <dbReference type="ARBA" id="ARBA00000711"/>
    </source>
</evidence>
<keyword evidence="21" id="KW-1185">Reference proteome</keyword>
<feature type="binding site" evidence="19">
    <location>
        <position position="63"/>
    </location>
    <ligand>
        <name>GTP</name>
        <dbReference type="ChEBI" id="CHEBI:37565"/>
    </ligand>
</feature>
<evidence type="ECO:0000256" key="11">
    <source>
        <dbReference type="ARBA" id="ARBA00022679"/>
    </source>
</evidence>
<evidence type="ECO:0000313" key="21">
    <source>
        <dbReference type="Proteomes" id="UP000476055"/>
    </source>
</evidence>
<keyword evidence="15 19" id="KW-0342">GTP-binding</keyword>
<dbReference type="CDD" id="cd00544">
    <property type="entry name" value="CobU"/>
    <property type="match status" value="1"/>
</dbReference>
<dbReference type="GO" id="GO:0005525">
    <property type="term" value="F:GTP binding"/>
    <property type="evidence" value="ECO:0007669"/>
    <property type="project" value="UniProtKB-KW"/>
</dbReference>
<dbReference type="UniPathway" id="UPA00148">
    <property type="reaction ID" value="UER00236"/>
</dbReference>
<keyword evidence="11 20" id="KW-0808">Transferase</keyword>
<dbReference type="GO" id="GO:0043752">
    <property type="term" value="F:adenosylcobinamide kinase activity"/>
    <property type="evidence" value="ECO:0007669"/>
    <property type="project" value="UniProtKB-EC"/>
</dbReference>
<evidence type="ECO:0000256" key="4">
    <source>
        <dbReference type="ARBA" id="ARBA00003889"/>
    </source>
</evidence>
<dbReference type="RefSeq" id="WP_154494872.1">
    <property type="nucleotide sequence ID" value="NZ_VUMU01000001.1"/>
</dbReference>
<evidence type="ECO:0000256" key="12">
    <source>
        <dbReference type="ARBA" id="ARBA00022741"/>
    </source>
</evidence>
<reference evidence="20 21" key="1">
    <citation type="submission" date="2019-08" db="EMBL/GenBank/DDBJ databases">
        <title>In-depth cultivation of the pig gut microbiome towards novel bacterial diversity and tailored functional studies.</title>
        <authorList>
            <person name="Wylensek D."/>
            <person name="Hitch T.C.A."/>
            <person name="Clavel T."/>
        </authorList>
    </citation>
    <scope>NUCLEOTIDE SEQUENCE [LARGE SCALE GENOMIC DNA]</scope>
    <source>
        <strain evidence="20 21">WCA3-601-WT-6H</strain>
    </source>
</reference>
<gene>
    <name evidence="20" type="ORF">FYJ59_00805</name>
</gene>
<comment type="function">
    <text evidence="4">Catalyzes ATP-dependent phosphorylation of adenosylcobinamide and addition of GMP to adenosylcobinamide phosphate.</text>
</comment>
<keyword evidence="10" id="KW-0169">Cobalamin biosynthesis</keyword>
<comment type="pathway">
    <text evidence="5">Cofactor biosynthesis; adenosylcobalamin biosynthesis; adenosylcobalamin from cob(II)yrinate a,c-diamide: step 6/7.</text>
</comment>
<feature type="binding site" evidence="19">
    <location>
        <position position="84"/>
    </location>
    <ligand>
        <name>GTP</name>
        <dbReference type="ChEBI" id="CHEBI:37565"/>
    </ligand>
</feature>
<evidence type="ECO:0000256" key="8">
    <source>
        <dbReference type="ARBA" id="ARBA00012016"/>
    </source>
</evidence>
<name>A0A6L5YFF4_9FIRM</name>
<evidence type="ECO:0000256" key="19">
    <source>
        <dbReference type="PIRSR" id="PIRSR006135-2"/>
    </source>
</evidence>
<evidence type="ECO:0000256" key="9">
    <source>
        <dbReference type="ARBA" id="ARBA00012523"/>
    </source>
</evidence>